<feature type="transmembrane region" description="Helical" evidence="1">
    <location>
        <begin position="110"/>
        <end position="132"/>
    </location>
</feature>
<dbReference type="EMBL" id="JAMYWD010000001">
    <property type="protein sequence ID" value="KAJ4982141.1"/>
    <property type="molecule type" value="Genomic_DNA"/>
</dbReference>
<keyword evidence="1" id="KW-0812">Transmembrane</keyword>
<dbReference type="Proteomes" id="UP001141806">
    <property type="component" value="Unassembled WGS sequence"/>
</dbReference>
<proteinExistence type="predicted"/>
<dbReference type="PANTHER" id="PTHR34081">
    <property type="entry name" value="MALECTIN DOMAIN-CONTAINING PROTEIN"/>
    <property type="match status" value="1"/>
</dbReference>
<sequence length="133" mass="14240">METTLKRHFAEIMFTNDQNYNSLGRCIFDVYIQGQLELKDFNIVNAAGGAEKADINLFTSVGVTSGTLEIRFYWAGKGTTAIPSRGTYGPLISAITVDSEFPPPSEGGKISAAAVIGFVALVVGLFLVVLGIF</sequence>
<evidence type="ECO:0000259" key="2">
    <source>
        <dbReference type="Pfam" id="PF11721"/>
    </source>
</evidence>
<dbReference type="InterPro" id="IPR021720">
    <property type="entry name" value="Malectin_dom"/>
</dbReference>
<keyword evidence="1" id="KW-1133">Transmembrane helix</keyword>
<keyword evidence="1" id="KW-0472">Membrane</keyword>
<protein>
    <recommendedName>
        <fullName evidence="2">Malectin domain-containing protein</fullName>
    </recommendedName>
</protein>
<keyword evidence="4" id="KW-1185">Reference proteome</keyword>
<evidence type="ECO:0000256" key="1">
    <source>
        <dbReference type="SAM" id="Phobius"/>
    </source>
</evidence>
<dbReference type="Gene3D" id="2.60.120.430">
    <property type="entry name" value="Galactose-binding lectin"/>
    <property type="match status" value="1"/>
</dbReference>
<dbReference type="PANTHER" id="PTHR34081:SF1">
    <property type="entry name" value="MALECTIN, LEUCINE-RICH REPEAT DOMAIN, L DOMAIN-LIKE PROTEIN-RELATED"/>
    <property type="match status" value="1"/>
</dbReference>
<organism evidence="3 4">
    <name type="scientific">Protea cynaroides</name>
    <dbReference type="NCBI Taxonomy" id="273540"/>
    <lineage>
        <taxon>Eukaryota</taxon>
        <taxon>Viridiplantae</taxon>
        <taxon>Streptophyta</taxon>
        <taxon>Embryophyta</taxon>
        <taxon>Tracheophyta</taxon>
        <taxon>Spermatophyta</taxon>
        <taxon>Magnoliopsida</taxon>
        <taxon>Proteales</taxon>
        <taxon>Proteaceae</taxon>
        <taxon>Protea</taxon>
    </lineage>
</organism>
<name>A0A9Q0L520_9MAGN</name>
<evidence type="ECO:0000313" key="3">
    <source>
        <dbReference type="EMBL" id="KAJ4982141.1"/>
    </source>
</evidence>
<feature type="domain" description="Malectin" evidence="2">
    <location>
        <begin position="4"/>
        <end position="95"/>
    </location>
</feature>
<reference evidence="3" key="1">
    <citation type="journal article" date="2023" name="Plant J.">
        <title>The genome of the king protea, Protea cynaroides.</title>
        <authorList>
            <person name="Chang J."/>
            <person name="Duong T.A."/>
            <person name="Schoeman C."/>
            <person name="Ma X."/>
            <person name="Roodt D."/>
            <person name="Barker N."/>
            <person name="Li Z."/>
            <person name="Van de Peer Y."/>
            <person name="Mizrachi E."/>
        </authorList>
    </citation>
    <scope>NUCLEOTIDE SEQUENCE</scope>
    <source>
        <tissue evidence="3">Young leaves</tissue>
    </source>
</reference>
<dbReference type="Pfam" id="PF11721">
    <property type="entry name" value="Malectin"/>
    <property type="match status" value="1"/>
</dbReference>
<accession>A0A9Q0L520</accession>
<dbReference type="OrthoDB" id="1938112at2759"/>
<gene>
    <name evidence="3" type="ORF">NE237_032978</name>
</gene>
<dbReference type="AlphaFoldDB" id="A0A9Q0L520"/>
<evidence type="ECO:0000313" key="4">
    <source>
        <dbReference type="Proteomes" id="UP001141806"/>
    </source>
</evidence>
<comment type="caution">
    <text evidence="3">The sequence shown here is derived from an EMBL/GenBank/DDBJ whole genome shotgun (WGS) entry which is preliminary data.</text>
</comment>